<evidence type="ECO:0008006" key="4">
    <source>
        <dbReference type="Google" id="ProtNLM"/>
    </source>
</evidence>
<dbReference type="Gene3D" id="3.80.10.10">
    <property type="entry name" value="Ribonuclease Inhibitor"/>
    <property type="match status" value="1"/>
</dbReference>
<accession>A0A1E4TBV2</accession>
<dbReference type="SUPFAM" id="SSF52047">
    <property type="entry name" value="RNI-like"/>
    <property type="match status" value="1"/>
</dbReference>
<dbReference type="AlphaFoldDB" id="A0A1E4TBV2"/>
<dbReference type="EMBL" id="KV453843">
    <property type="protein sequence ID" value="ODV89235.1"/>
    <property type="molecule type" value="Genomic_DNA"/>
</dbReference>
<gene>
    <name evidence="2" type="ORF">CANCADRAFT_58218</name>
</gene>
<organism evidence="2 3">
    <name type="scientific">Tortispora caseinolytica NRRL Y-17796</name>
    <dbReference type="NCBI Taxonomy" id="767744"/>
    <lineage>
        <taxon>Eukaryota</taxon>
        <taxon>Fungi</taxon>
        <taxon>Dikarya</taxon>
        <taxon>Ascomycota</taxon>
        <taxon>Saccharomycotina</taxon>
        <taxon>Trigonopsidomycetes</taxon>
        <taxon>Trigonopsidales</taxon>
        <taxon>Trigonopsidaceae</taxon>
        <taxon>Tortispora</taxon>
    </lineage>
</organism>
<protein>
    <recommendedName>
        <fullName evidence="4">F-box domain-containing protein</fullName>
    </recommendedName>
</protein>
<evidence type="ECO:0000313" key="2">
    <source>
        <dbReference type="EMBL" id="ODV89235.1"/>
    </source>
</evidence>
<dbReference type="InterPro" id="IPR032675">
    <property type="entry name" value="LRR_dom_sf"/>
</dbReference>
<sequence length="673" mass="75841">MSTREVTDTDIDTDKDAAIVTRYLCRSFCCIKVYLSAPKTGTAEHLYHACIYILALPHLAMKQLAALPAHIQHSIYRWVECADLINLALTSKELHAHVLPALYRSPRFRSANTLRSLCLKLSERLDIASLVQQLDLILPCKELRQPTESPLPWLQPMHQEGSRKLLASPDALGRLFVNAYNVKSVALYGGQSEVVHFLRWMNNWRNLNSFKLISPYIDPRIVVALAYSCPGLKSLFLLGHTDIRSDSLLICCSLLKQLTKLSISCRISGRDLAACLAHLPNLHTIHLYACQGIDDQNAFIVFRQIRKSCTVSNLKIADCPNLSPKGIKTALHMMTALKHLEVHMVAETNDTEQNFNSVRTDMSSSGSLYSLKEKEPMILKSLILSGVMPYDIGVHGLIEDSITLMNCALPLVFDFTMFLHCSRLRIVNVDVDIGLLLNAMLQNVTGHFRIRDLSLVSLKGKLTFSHFASLLSRSSQLCNFECSDVQGISQIVEYARLEDLAYDIDNQVLTLNASQIVAWKANLESSLKVSPVHNTETVNDVYYESVTVTQKDRSSMEGSDTSNTSPSDKGSSELKSDEQQTTRLVDLPKRSEEPMHDEKPIYSWKVFLNDGREHCYAKLRFYERDLNDIPGVVYRFLQDNNVQGDDRQTLSAVLVKKIQSRFPENGGTRLSYR</sequence>
<reference evidence="3" key="1">
    <citation type="submission" date="2016-02" db="EMBL/GenBank/DDBJ databases">
        <title>Comparative genomics of biotechnologically important yeasts.</title>
        <authorList>
            <consortium name="DOE Joint Genome Institute"/>
            <person name="Riley R."/>
            <person name="Haridas S."/>
            <person name="Wolfe K.H."/>
            <person name="Lopes M.R."/>
            <person name="Hittinger C.T."/>
            <person name="Goker M."/>
            <person name="Salamov A."/>
            <person name="Wisecaver J."/>
            <person name="Long T.M."/>
            <person name="Aerts A.L."/>
            <person name="Barry K."/>
            <person name="Choi C."/>
            <person name="Clum A."/>
            <person name="Coughlan A.Y."/>
            <person name="Deshpande S."/>
            <person name="Douglass A.P."/>
            <person name="Hanson S.J."/>
            <person name="Klenk H.-P."/>
            <person name="Labutti K."/>
            <person name="Lapidus A."/>
            <person name="Lindquist E."/>
            <person name="Lipzen A."/>
            <person name="Meier-Kolthoff J.P."/>
            <person name="Ohm R.A."/>
            <person name="Otillar R.P."/>
            <person name="Pangilinan J."/>
            <person name="Peng Y."/>
            <person name="Rokas A."/>
            <person name="Rosa C.A."/>
            <person name="Scheuner C."/>
            <person name="Sibirny A.A."/>
            <person name="Slot J.C."/>
            <person name="Stielow J.B."/>
            <person name="Sun H."/>
            <person name="Kurtzman C.P."/>
            <person name="Blackwell M."/>
            <person name="Jeffries T.W."/>
            <person name="Grigoriev I.V."/>
        </authorList>
    </citation>
    <scope>NUCLEOTIDE SEQUENCE [LARGE SCALE GENOMIC DNA]</scope>
    <source>
        <strain evidence="3">NRRL Y-17796</strain>
    </source>
</reference>
<feature type="compositionally biased region" description="Polar residues" evidence="1">
    <location>
        <begin position="556"/>
        <end position="569"/>
    </location>
</feature>
<proteinExistence type="predicted"/>
<feature type="region of interest" description="Disordered" evidence="1">
    <location>
        <begin position="550"/>
        <end position="594"/>
    </location>
</feature>
<dbReference type="Proteomes" id="UP000095023">
    <property type="component" value="Unassembled WGS sequence"/>
</dbReference>
<feature type="compositionally biased region" description="Basic and acidic residues" evidence="1">
    <location>
        <begin position="570"/>
        <end position="594"/>
    </location>
</feature>
<evidence type="ECO:0000313" key="3">
    <source>
        <dbReference type="Proteomes" id="UP000095023"/>
    </source>
</evidence>
<evidence type="ECO:0000256" key="1">
    <source>
        <dbReference type="SAM" id="MobiDB-lite"/>
    </source>
</evidence>
<dbReference type="OrthoDB" id="10257471at2759"/>
<keyword evidence="3" id="KW-1185">Reference proteome</keyword>
<name>A0A1E4TBV2_9ASCO</name>